<dbReference type="Gene3D" id="1.20.210.10">
    <property type="entry name" value="Cytochrome c oxidase-like, subunit I domain"/>
    <property type="match status" value="1"/>
</dbReference>
<feature type="transmembrane region" description="Helical" evidence="1">
    <location>
        <begin position="27"/>
        <end position="51"/>
    </location>
</feature>
<name>X1KR62_9ZZZZ</name>
<dbReference type="InterPro" id="IPR036927">
    <property type="entry name" value="Cyt_c_oxase-like_su1_sf"/>
</dbReference>
<keyword evidence="1" id="KW-1133">Transmembrane helix</keyword>
<sequence length="150" mass="16938">MSNVPHPELASVELDEFQYDNRIVRDFAIATILFGLIGMLVGLLAALQLVFPNLNFDLPFLTFSRIRPLHTNAVIFAFVGNGFFTGLYYSVPRVLRTPIWSPALSRFHFWAWQAIILGAAISLPMGFTTSKEYAELEWPFDIAIAVVWVS</sequence>
<reference evidence="2" key="1">
    <citation type="journal article" date="2014" name="Front. Microbiol.">
        <title>High frequency of phylogenetically diverse reductive dehalogenase-homologous genes in deep subseafloor sedimentary metagenomes.</title>
        <authorList>
            <person name="Kawai M."/>
            <person name="Futagami T."/>
            <person name="Toyoda A."/>
            <person name="Takaki Y."/>
            <person name="Nishi S."/>
            <person name="Hori S."/>
            <person name="Arai W."/>
            <person name="Tsubouchi T."/>
            <person name="Morono Y."/>
            <person name="Uchiyama I."/>
            <person name="Ito T."/>
            <person name="Fujiyama A."/>
            <person name="Inagaki F."/>
            <person name="Takami H."/>
        </authorList>
    </citation>
    <scope>NUCLEOTIDE SEQUENCE</scope>
    <source>
        <strain evidence="2">Expedition CK06-06</strain>
    </source>
</reference>
<dbReference type="InterPro" id="IPR000883">
    <property type="entry name" value="Cyt_C_Oxase_1"/>
</dbReference>
<dbReference type="SUPFAM" id="SSF81442">
    <property type="entry name" value="Cytochrome c oxidase subunit I-like"/>
    <property type="match status" value="1"/>
</dbReference>
<evidence type="ECO:0008006" key="3">
    <source>
        <dbReference type="Google" id="ProtNLM"/>
    </source>
</evidence>
<dbReference type="GO" id="GO:0015990">
    <property type="term" value="P:electron transport coupled proton transport"/>
    <property type="evidence" value="ECO:0007669"/>
    <property type="project" value="TreeGrafter"/>
</dbReference>
<keyword evidence="1" id="KW-0812">Transmembrane</keyword>
<dbReference type="Pfam" id="PF00115">
    <property type="entry name" value="COX1"/>
    <property type="match status" value="1"/>
</dbReference>
<feature type="non-terminal residue" evidence="2">
    <location>
        <position position="150"/>
    </location>
</feature>
<evidence type="ECO:0000313" key="2">
    <source>
        <dbReference type="EMBL" id="GAH92649.1"/>
    </source>
</evidence>
<dbReference type="GO" id="GO:0004129">
    <property type="term" value="F:cytochrome-c oxidase activity"/>
    <property type="evidence" value="ECO:0007669"/>
    <property type="project" value="InterPro"/>
</dbReference>
<dbReference type="EMBL" id="BARV01002490">
    <property type="protein sequence ID" value="GAH92649.1"/>
    <property type="molecule type" value="Genomic_DNA"/>
</dbReference>
<feature type="transmembrane region" description="Helical" evidence="1">
    <location>
        <begin position="72"/>
        <end position="89"/>
    </location>
</feature>
<keyword evidence="1" id="KW-0472">Membrane</keyword>
<comment type="caution">
    <text evidence="2">The sequence shown here is derived from an EMBL/GenBank/DDBJ whole genome shotgun (WGS) entry which is preliminary data.</text>
</comment>
<feature type="transmembrane region" description="Helical" evidence="1">
    <location>
        <begin position="109"/>
        <end position="127"/>
    </location>
</feature>
<dbReference type="GO" id="GO:0022904">
    <property type="term" value="P:respiratory electron transport chain"/>
    <property type="evidence" value="ECO:0007669"/>
    <property type="project" value="TreeGrafter"/>
</dbReference>
<dbReference type="PANTHER" id="PTHR10422:SF29">
    <property type="entry name" value="CYTOCHROME C OXIDASE SUBUNIT 1 HOMOLOG, BACTEROID"/>
    <property type="match status" value="1"/>
</dbReference>
<dbReference type="AlphaFoldDB" id="X1KR62"/>
<dbReference type="GO" id="GO:0016020">
    <property type="term" value="C:membrane"/>
    <property type="evidence" value="ECO:0007669"/>
    <property type="project" value="InterPro"/>
</dbReference>
<accession>X1KR62</accession>
<evidence type="ECO:0000256" key="1">
    <source>
        <dbReference type="SAM" id="Phobius"/>
    </source>
</evidence>
<organism evidence="2">
    <name type="scientific">marine sediment metagenome</name>
    <dbReference type="NCBI Taxonomy" id="412755"/>
    <lineage>
        <taxon>unclassified sequences</taxon>
        <taxon>metagenomes</taxon>
        <taxon>ecological metagenomes</taxon>
    </lineage>
</organism>
<dbReference type="PANTHER" id="PTHR10422">
    <property type="entry name" value="CYTOCHROME C OXIDASE SUBUNIT 1"/>
    <property type="match status" value="1"/>
</dbReference>
<dbReference type="GO" id="GO:0009060">
    <property type="term" value="P:aerobic respiration"/>
    <property type="evidence" value="ECO:0007669"/>
    <property type="project" value="InterPro"/>
</dbReference>
<dbReference type="GO" id="GO:0020037">
    <property type="term" value="F:heme binding"/>
    <property type="evidence" value="ECO:0007669"/>
    <property type="project" value="InterPro"/>
</dbReference>
<gene>
    <name evidence="2" type="ORF">S06H3_06410</name>
</gene>
<protein>
    <recommendedName>
        <fullName evidence="3">Cytochrome oxidase subunit I profile domain-containing protein</fullName>
    </recommendedName>
</protein>
<proteinExistence type="predicted"/>